<keyword evidence="3" id="KW-1133">Transmembrane helix</keyword>
<keyword evidence="3" id="KW-0472">Membrane</keyword>
<sequence>MQRLTSSVQITLRLFVVARWVMLGLIALGWTLQAVRPTLFRQIVSWFPPPPEPIGTSIVVVLMAVANLWVSRRVLARGRATMSLAGTHLLLDTAALTALLALSGGVSNAFTSMYFVPMTLAIQLSPGWAWAIGGACLLGFASLFVLGPAPVGPPGHEEHFLGHIRGMWVAFGISAAFVIYFVHRIALSLARQRAELERLRMTAQQDRQLAALGTLAAGAAHELGSPLATIGVLVADLPLMEPREQSEAMQTIRHELARCKHILQQMSSPELRVGSLAASAEAWPLAELGEALRSLGSEVTIAMSAAGAAATTTQPQEVVLQIVRAVGTNAIDACRAKPGSTGVRVTIDVAADHALLRVRDDGVGMPPEAVAAAFDPFFSTKPEGKGMGLGLFLARAHLRKLGGTIELESEHGRGTTTTVRFPLREALREGATDGRGG</sequence>
<keyword evidence="3" id="KW-0812">Transmembrane</keyword>
<feature type="transmembrane region" description="Helical" evidence="3">
    <location>
        <begin position="128"/>
        <end position="147"/>
    </location>
</feature>
<dbReference type="InterPro" id="IPR005467">
    <property type="entry name" value="His_kinase_dom"/>
</dbReference>
<keyword evidence="5" id="KW-0418">Kinase</keyword>
<dbReference type="PROSITE" id="PS50109">
    <property type="entry name" value="HIS_KIN"/>
    <property type="match status" value="1"/>
</dbReference>
<dbReference type="RefSeq" id="WP_096330627.1">
    <property type="nucleotide sequence ID" value="NZ_FOMX01000005.1"/>
</dbReference>
<dbReference type="InterPro" id="IPR036097">
    <property type="entry name" value="HisK_dim/P_sf"/>
</dbReference>
<keyword evidence="5" id="KW-0808">Transferase</keyword>
<dbReference type="SMART" id="SM00387">
    <property type="entry name" value="HATPase_c"/>
    <property type="match status" value="1"/>
</dbReference>
<name>A0A1I1VUB0_9BACT</name>
<dbReference type="STRING" id="54.SAMN02745121_01822"/>
<organism evidence="5 6">
    <name type="scientific">Nannocystis exedens</name>
    <dbReference type="NCBI Taxonomy" id="54"/>
    <lineage>
        <taxon>Bacteria</taxon>
        <taxon>Pseudomonadati</taxon>
        <taxon>Myxococcota</taxon>
        <taxon>Polyangia</taxon>
        <taxon>Nannocystales</taxon>
        <taxon>Nannocystaceae</taxon>
        <taxon>Nannocystis</taxon>
    </lineage>
</organism>
<dbReference type="Pfam" id="PF02518">
    <property type="entry name" value="HATPase_c"/>
    <property type="match status" value="1"/>
</dbReference>
<dbReference type="EMBL" id="FOMX01000005">
    <property type="protein sequence ID" value="SFD84673.1"/>
    <property type="molecule type" value="Genomic_DNA"/>
</dbReference>
<dbReference type="PANTHER" id="PTHR43065:SF42">
    <property type="entry name" value="TWO-COMPONENT SENSOR PPRA"/>
    <property type="match status" value="1"/>
</dbReference>
<evidence type="ECO:0000313" key="6">
    <source>
        <dbReference type="Proteomes" id="UP000199400"/>
    </source>
</evidence>
<dbReference type="InterPro" id="IPR036890">
    <property type="entry name" value="HATPase_C_sf"/>
</dbReference>
<dbReference type="OrthoDB" id="9785252at2"/>
<dbReference type="InterPro" id="IPR004358">
    <property type="entry name" value="Sig_transdc_His_kin-like_C"/>
</dbReference>
<dbReference type="SUPFAM" id="SSF47384">
    <property type="entry name" value="Homodimeric domain of signal transducing histidine kinase"/>
    <property type="match status" value="1"/>
</dbReference>
<dbReference type="Gene3D" id="1.10.287.130">
    <property type="match status" value="1"/>
</dbReference>
<evidence type="ECO:0000256" key="1">
    <source>
        <dbReference type="ARBA" id="ARBA00000085"/>
    </source>
</evidence>
<gene>
    <name evidence="5" type="ORF">SAMN02745121_01822</name>
</gene>
<dbReference type="Proteomes" id="UP000199400">
    <property type="component" value="Unassembled WGS sequence"/>
</dbReference>
<evidence type="ECO:0000259" key="4">
    <source>
        <dbReference type="PROSITE" id="PS50109"/>
    </source>
</evidence>
<feature type="domain" description="Histidine kinase" evidence="4">
    <location>
        <begin position="218"/>
        <end position="425"/>
    </location>
</feature>
<dbReference type="GO" id="GO:0000155">
    <property type="term" value="F:phosphorelay sensor kinase activity"/>
    <property type="evidence" value="ECO:0007669"/>
    <property type="project" value="InterPro"/>
</dbReference>
<dbReference type="AlphaFoldDB" id="A0A1I1VUB0"/>
<dbReference type="InterPro" id="IPR003594">
    <property type="entry name" value="HATPase_dom"/>
</dbReference>
<evidence type="ECO:0000313" key="5">
    <source>
        <dbReference type="EMBL" id="SFD84673.1"/>
    </source>
</evidence>
<comment type="catalytic activity">
    <reaction evidence="1">
        <text>ATP + protein L-histidine = ADP + protein N-phospho-L-histidine.</text>
        <dbReference type="EC" id="2.7.13.3"/>
    </reaction>
</comment>
<feature type="transmembrane region" description="Helical" evidence="3">
    <location>
        <begin position="168"/>
        <end position="190"/>
    </location>
</feature>
<protein>
    <recommendedName>
        <fullName evidence="2">histidine kinase</fullName>
        <ecNumber evidence="2">2.7.13.3</ecNumber>
    </recommendedName>
</protein>
<accession>A0A1I1VUB0</accession>
<dbReference type="Gene3D" id="3.30.565.10">
    <property type="entry name" value="Histidine kinase-like ATPase, C-terminal domain"/>
    <property type="match status" value="1"/>
</dbReference>
<evidence type="ECO:0000256" key="2">
    <source>
        <dbReference type="ARBA" id="ARBA00012438"/>
    </source>
</evidence>
<proteinExistence type="predicted"/>
<dbReference type="CDD" id="cd00075">
    <property type="entry name" value="HATPase"/>
    <property type="match status" value="1"/>
</dbReference>
<keyword evidence="6" id="KW-1185">Reference proteome</keyword>
<feature type="transmembrane region" description="Helical" evidence="3">
    <location>
        <begin position="12"/>
        <end position="33"/>
    </location>
</feature>
<feature type="transmembrane region" description="Helical" evidence="3">
    <location>
        <begin position="53"/>
        <end position="70"/>
    </location>
</feature>
<evidence type="ECO:0000256" key="3">
    <source>
        <dbReference type="SAM" id="Phobius"/>
    </source>
</evidence>
<dbReference type="PRINTS" id="PR00344">
    <property type="entry name" value="BCTRLSENSOR"/>
</dbReference>
<reference evidence="6" key="1">
    <citation type="submission" date="2016-10" db="EMBL/GenBank/DDBJ databases">
        <authorList>
            <person name="Varghese N."/>
            <person name="Submissions S."/>
        </authorList>
    </citation>
    <scope>NUCLEOTIDE SEQUENCE [LARGE SCALE GENOMIC DNA]</scope>
    <source>
        <strain evidence="6">ATCC 25963</strain>
    </source>
</reference>
<dbReference type="EC" id="2.7.13.3" evidence="2"/>
<dbReference type="SUPFAM" id="SSF55874">
    <property type="entry name" value="ATPase domain of HSP90 chaperone/DNA topoisomerase II/histidine kinase"/>
    <property type="match status" value="1"/>
</dbReference>
<dbReference type="PANTHER" id="PTHR43065">
    <property type="entry name" value="SENSOR HISTIDINE KINASE"/>
    <property type="match status" value="1"/>
</dbReference>
<feature type="transmembrane region" description="Helical" evidence="3">
    <location>
        <begin position="90"/>
        <end position="116"/>
    </location>
</feature>